<keyword evidence="3" id="KW-1185">Reference proteome</keyword>
<evidence type="ECO:0000313" key="2">
    <source>
        <dbReference type="EMBL" id="KAA5544159.1"/>
    </source>
</evidence>
<protein>
    <submittedName>
        <fullName evidence="2">Uncharacterized protein</fullName>
    </submittedName>
</protein>
<evidence type="ECO:0000256" key="1">
    <source>
        <dbReference type="SAM" id="Phobius"/>
    </source>
</evidence>
<proteinExistence type="predicted"/>
<keyword evidence="1" id="KW-1133">Transmembrane helix</keyword>
<dbReference type="EMBL" id="VWSF01000011">
    <property type="protein sequence ID" value="KAA5544159.1"/>
    <property type="molecule type" value="Genomic_DNA"/>
</dbReference>
<dbReference type="RefSeq" id="WP_150089212.1">
    <property type="nucleotide sequence ID" value="NZ_VWSF01000011.1"/>
</dbReference>
<evidence type="ECO:0000313" key="3">
    <source>
        <dbReference type="Proteomes" id="UP000323426"/>
    </source>
</evidence>
<dbReference type="AlphaFoldDB" id="A0A5M6DDJ2"/>
<dbReference type="Proteomes" id="UP000323426">
    <property type="component" value="Unassembled WGS sequence"/>
</dbReference>
<feature type="transmembrane region" description="Helical" evidence="1">
    <location>
        <begin position="53"/>
        <end position="72"/>
    </location>
</feature>
<keyword evidence="1" id="KW-0812">Transmembrane</keyword>
<name>A0A5M6DDJ2_9BACT</name>
<accession>A0A5M6DDJ2</accession>
<reference evidence="2 3" key="1">
    <citation type="submission" date="2019-09" db="EMBL/GenBank/DDBJ databases">
        <title>Genome sequence and assembly of Adhaeribacter sp.</title>
        <authorList>
            <person name="Chhetri G."/>
        </authorList>
    </citation>
    <scope>NUCLEOTIDE SEQUENCE [LARGE SCALE GENOMIC DNA]</scope>
    <source>
        <strain evidence="2 3">DK36</strain>
    </source>
</reference>
<sequence>MATKLDNTVKAIKELVALFKIERTVYLTITLVSVLVLIVTAISLILRSDSQENTIAIMGLFGSTGGIVYSTGRLLKMWSEAMQLIQKVLEQNDR</sequence>
<organism evidence="2 3">
    <name type="scientific">Adhaeribacter rhizoryzae</name>
    <dbReference type="NCBI Taxonomy" id="2607907"/>
    <lineage>
        <taxon>Bacteria</taxon>
        <taxon>Pseudomonadati</taxon>
        <taxon>Bacteroidota</taxon>
        <taxon>Cytophagia</taxon>
        <taxon>Cytophagales</taxon>
        <taxon>Hymenobacteraceae</taxon>
        <taxon>Adhaeribacter</taxon>
    </lineage>
</organism>
<feature type="transmembrane region" description="Helical" evidence="1">
    <location>
        <begin position="25"/>
        <end position="46"/>
    </location>
</feature>
<gene>
    <name evidence="2" type="ORF">F0145_14690</name>
</gene>
<comment type="caution">
    <text evidence="2">The sequence shown here is derived from an EMBL/GenBank/DDBJ whole genome shotgun (WGS) entry which is preliminary data.</text>
</comment>
<keyword evidence="1" id="KW-0472">Membrane</keyword>